<dbReference type="SUPFAM" id="SSF53474">
    <property type="entry name" value="alpha/beta-Hydrolases"/>
    <property type="match status" value="1"/>
</dbReference>
<dbReference type="EMBL" id="SNUX01000002">
    <property type="protein sequence ID" value="TES49283.1"/>
    <property type="molecule type" value="Genomic_DNA"/>
</dbReference>
<evidence type="ECO:0000313" key="4">
    <source>
        <dbReference type="Proteomes" id="UP000298210"/>
    </source>
</evidence>
<dbReference type="PANTHER" id="PTHR43798">
    <property type="entry name" value="MONOACYLGLYCEROL LIPASE"/>
    <property type="match status" value="1"/>
</dbReference>
<protein>
    <submittedName>
        <fullName evidence="3">Alpha/beta hydrolase</fullName>
    </submittedName>
</protein>
<proteinExistence type="predicted"/>
<evidence type="ECO:0000313" key="3">
    <source>
        <dbReference type="EMBL" id="TES49283.1"/>
    </source>
</evidence>
<accession>A0A4Y7WL60</accession>
<dbReference type="GO" id="GO:0016020">
    <property type="term" value="C:membrane"/>
    <property type="evidence" value="ECO:0007669"/>
    <property type="project" value="TreeGrafter"/>
</dbReference>
<dbReference type="Pfam" id="PF00561">
    <property type="entry name" value="Abhydrolase_1"/>
    <property type="match status" value="1"/>
</dbReference>
<dbReference type="AlphaFoldDB" id="A0A4Y7WL60"/>
<dbReference type="RefSeq" id="WP_134258828.1">
    <property type="nucleotide sequence ID" value="NZ_LDIM01000006.1"/>
</dbReference>
<dbReference type="Gene3D" id="3.40.50.1820">
    <property type="entry name" value="alpha/beta hydrolase"/>
    <property type="match status" value="1"/>
</dbReference>
<dbReference type="GO" id="GO:0016787">
    <property type="term" value="F:hydrolase activity"/>
    <property type="evidence" value="ECO:0007669"/>
    <property type="project" value="UniProtKB-KW"/>
</dbReference>
<dbReference type="PANTHER" id="PTHR43798:SF33">
    <property type="entry name" value="HYDROLASE, PUTATIVE (AFU_ORTHOLOGUE AFUA_2G14860)-RELATED"/>
    <property type="match status" value="1"/>
</dbReference>
<sequence>MKQENTEKRTKKVLSIILKLVGAIVLVIVLFFAIVFIVNLISSKSEEAKIQTYGQFVQVDGENMNVFVEGEGEETIVLLPGYGTAAPALDFKPLIEELAPFYKVVVVEPFGYGLSDHTEKERTTENIVYEIHEVLQTLDIDEYILMGHSIAGIYGLDYVNNFEDEVQAFIGIDTSVPTQGGMDEDLPITTFNLLRKSGLGRLVINLGDDPYETLPFDEDTKDQMRLITHKNLFNPSNLNEMKHFSSNFNEAQSLTFPDNLPLLLFIQENNVDVEGWVSLHEEQVSHSLHGKIMMFDADHYLHHTKSKKMVENMRVFLSETE</sequence>
<dbReference type="InterPro" id="IPR029058">
    <property type="entry name" value="AB_hydrolase_fold"/>
</dbReference>
<dbReference type="InterPro" id="IPR050266">
    <property type="entry name" value="AB_hydrolase_sf"/>
</dbReference>
<dbReference type="InterPro" id="IPR000073">
    <property type="entry name" value="AB_hydrolase_1"/>
</dbReference>
<gene>
    <name evidence="3" type="ORF">E2L03_07365</name>
</gene>
<organism evidence="3 4">
    <name type="scientific">Shouchella lehensis</name>
    <dbReference type="NCBI Taxonomy" id="300825"/>
    <lineage>
        <taxon>Bacteria</taxon>
        <taxon>Bacillati</taxon>
        <taxon>Bacillota</taxon>
        <taxon>Bacilli</taxon>
        <taxon>Bacillales</taxon>
        <taxon>Bacillaceae</taxon>
        <taxon>Shouchella</taxon>
    </lineage>
</organism>
<evidence type="ECO:0000259" key="2">
    <source>
        <dbReference type="Pfam" id="PF00561"/>
    </source>
</evidence>
<name>A0A4Y7WL60_9BACI</name>
<comment type="caution">
    <text evidence="3">The sequence shown here is derived from an EMBL/GenBank/DDBJ whole genome shotgun (WGS) entry which is preliminary data.</text>
</comment>
<reference evidence="3 4" key="1">
    <citation type="submission" date="2019-03" db="EMBL/GenBank/DDBJ databases">
        <authorList>
            <person name="Liu G."/>
        </authorList>
    </citation>
    <scope>NUCLEOTIDE SEQUENCE [LARGE SCALE GENOMIC DNA]</scope>
    <source>
        <strain evidence="3 4">DSM 19099</strain>
    </source>
</reference>
<feature type="transmembrane region" description="Helical" evidence="1">
    <location>
        <begin position="20"/>
        <end position="41"/>
    </location>
</feature>
<keyword evidence="1" id="KW-0472">Membrane</keyword>
<evidence type="ECO:0000256" key="1">
    <source>
        <dbReference type="SAM" id="Phobius"/>
    </source>
</evidence>
<keyword evidence="3" id="KW-0378">Hydrolase</keyword>
<keyword evidence="1" id="KW-0812">Transmembrane</keyword>
<feature type="domain" description="AB hydrolase-1" evidence="2">
    <location>
        <begin position="75"/>
        <end position="179"/>
    </location>
</feature>
<keyword evidence="1" id="KW-1133">Transmembrane helix</keyword>
<dbReference type="Proteomes" id="UP000298210">
    <property type="component" value="Unassembled WGS sequence"/>
</dbReference>